<proteinExistence type="inferred from homology"/>
<keyword evidence="1" id="KW-0862">Zinc</keyword>
<dbReference type="EC" id="3.4.-.-" evidence="1"/>
<organism evidence="3 4">
    <name type="scientific">Agrocybe chaxingu</name>
    <dbReference type="NCBI Taxonomy" id="84603"/>
    <lineage>
        <taxon>Eukaryota</taxon>
        <taxon>Fungi</taxon>
        <taxon>Dikarya</taxon>
        <taxon>Basidiomycota</taxon>
        <taxon>Agaricomycotina</taxon>
        <taxon>Agaricomycetes</taxon>
        <taxon>Agaricomycetidae</taxon>
        <taxon>Agaricales</taxon>
        <taxon>Agaricineae</taxon>
        <taxon>Strophariaceae</taxon>
        <taxon>Agrocybe</taxon>
    </lineage>
</organism>
<reference evidence="3" key="1">
    <citation type="submission" date="2022-07" db="EMBL/GenBank/DDBJ databases">
        <title>Genome Sequence of Agrocybe chaxingu.</title>
        <authorList>
            <person name="Buettner E."/>
        </authorList>
    </citation>
    <scope>NUCLEOTIDE SEQUENCE</scope>
    <source>
        <strain evidence="3">MP-N11</strain>
    </source>
</reference>
<dbReference type="SUPFAM" id="SSF53187">
    <property type="entry name" value="Zn-dependent exopeptidases"/>
    <property type="match status" value="1"/>
</dbReference>
<name>A0A9W8JNV9_9AGAR</name>
<comment type="caution">
    <text evidence="3">The sequence shown here is derived from an EMBL/GenBank/DDBJ whole genome shotgun (WGS) entry which is preliminary data.</text>
</comment>
<dbReference type="AlphaFoldDB" id="A0A9W8JNV9"/>
<dbReference type="OrthoDB" id="10013407at2759"/>
<dbReference type="GO" id="GO:0046872">
    <property type="term" value="F:metal ion binding"/>
    <property type="evidence" value="ECO:0007669"/>
    <property type="project" value="UniProtKB-KW"/>
</dbReference>
<dbReference type="InterPro" id="IPR007484">
    <property type="entry name" value="Peptidase_M28"/>
</dbReference>
<dbReference type="Gene3D" id="3.40.630.10">
    <property type="entry name" value="Zn peptidases"/>
    <property type="match status" value="1"/>
</dbReference>
<comment type="similarity">
    <text evidence="1">Belongs to the peptidase M28 family.</text>
</comment>
<dbReference type="Proteomes" id="UP001148786">
    <property type="component" value="Unassembled WGS sequence"/>
</dbReference>
<gene>
    <name evidence="3" type="ORF">NLJ89_g11612</name>
</gene>
<keyword evidence="4" id="KW-1185">Reference proteome</keyword>
<evidence type="ECO:0000313" key="3">
    <source>
        <dbReference type="EMBL" id="KAJ3488492.1"/>
    </source>
</evidence>
<keyword evidence="1" id="KW-0378">Hydrolase</keyword>
<keyword evidence="1" id="KW-0479">Metal-binding</keyword>
<sequence length="109" mass="12068">MVAYQPTANPVLTVLTDTDAALQSFSQQLISTYVPEATLYTNRCGYACSDHFSWYNQGYPSVSIDESGPSDTLLNPYYHTAADTIEKLDFVKASKFVKLALAFILELAE</sequence>
<feature type="domain" description="Peptidase M28" evidence="2">
    <location>
        <begin position="11"/>
        <end position="103"/>
    </location>
</feature>
<dbReference type="GO" id="GO:0006508">
    <property type="term" value="P:proteolysis"/>
    <property type="evidence" value="ECO:0007669"/>
    <property type="project" value="UniProtKB-KW"/>
</dbReference>
<accession>A0A9W8JNV9</accession>
<dbReference type="EMBL" id="JANKHO010002820">
    <property type="protein sequence ID" value="KAJ3488492.1"/>
    <property type="molecule type" value="Genomic_DNA"/>
</dbReference>
<dbReference type="Pfam" id="PF04389">
    <property type="entry name" value="Peptidase_M28"/>
    <property type="match status" value="1"/>
</dbReference>
<evidence type="ECO:0000313" key="4">
    <source>
        <dbReference type="Proteomes" id="UP001148786"/>
    </source>
</evidence>
<dbReference type="GO" id="GO:0008233">
    <property type="term" value="F:peptidase activity"/>
    <property type="evidence" value="ECO:0007669"/>
    <property type="project" value="UniProtKB-KW"/>
</dbReference>
<evidence type="ECO:0000259" key="2">
    <source>
        <dbReference type="Pfam" id="PF04389"/>
    </source>
</evidence>
<keyword evidence="1" id="KW-0645">Protease</keyword>
<evidence type="ECO:0000256" key="1">
    <source>
        <dbReference type="RuleBase" id="RU361240"/>
    </source>
</evidence>
<protein>
    <recommendedName>
        <fullName evidence="1">Peptide hydrolase</fullName>
        <ecNumber evidence="1">3.4.-.-</ecNumber>
    </recommendedName>
</protein>